<dbReference type="EMBL" id="LPWE01000014">
    <property type="protein sequence ID" value="ODR93698.1"/>
    <property type="molecule type" value="Genomic_DNA"/>
</dbReference>
<evidence type="ECO:0000256" key="2">
    <source>
        <dbReference type="ARBA" id="ARBA00022679"/>
    </source>
</evidence>
<evidence type="ECO:0008006" key="5">
    <source>
        <dbReference type="Google" id="ProtNLM"/>
    </source>
</evidence>
<dbReference type="Proteomes" id="UP000094172">
    <property type="component" value="Unassembled WGS sequence"/>
</dbReference>
<dbReference type="STRING" id="1774970.AUC70_12580"/>
<gene>
    <name evidence="3" type="ORF">AUC70_12580</name>
</gene>
<organism evidence="3 4">
    <name type="scientific">Methyloceanibacter stevinii</name>
    <dbReference type="NCBI Taxonomy" id="1774970"/>
    <lineage>
        <taxon>Bacteria</taxon>
        <taxon>Pseudomonadati</taxon>
        <taxon>Pseudomonadota</taxon>
        <taxon>Alphaproteobacteria</taxon>
        <taxon>Hyphomicrobiales</taxon>
        <taxon>Hyphomicrobiaceae</taxon>
        <taxon>Methyloceanibacter</taxon>
    </lineage>
</organism>
<accession>A0A1E3VJK5</accession>
<dbReference type="Pfam" id="PF03808">
    <property type="entry name" value="Glyco_tran_WecG"/>
    <property type="match status" value="1"/>
</dbReference>
<dbReference type="NCBIfam" id="TIGR00696">
    <property type="entry name" value="wecG_tagA_cpsF"/>
    <property type="match status" value="1"/>
</dbReference>
<keyword evidence="1" id="KW-0328">Glycosyltransferase</keyword>
<reference evidence="3 4" key="1">
    <citation type="journal article" date="2016" name="Environ. Microbiol.">
        <title>New Methyloceanibacter diversity from North Sea sediments includes methanotroph containing solely the soluble methane monooxygenase.</title>
        <authorList>
            <person name="Vekeman B."/>
            <person name="Kerckhof F.M."/>
            <person name="Cremers G."/>
            <person name="de Vos P."/>
            <person name="Vandamme P."/>
            <person name="Boon N."/>
            <person name="Op den Camp H.J."/>
            <person name="Heylen K."/>
        </authorList>
    </citation>
    <scope>NUCLEOTIDE SEQUENCE [LARGE SCALE GENOMIC DNA]</scope>
    <source>
        <strain evidence="3 4">R-67176</strain>
    </source>
</reference>
<comment type="caution">
    <text evidence="3">The sequence shown here is derived from an EMBL/GenBank/DDBJ whole genome shotgun (WGS) entry which is preliminary data.</text>
</comment>
<name>A0A1E3VJK5_9HYPH</name>
<dbReference type="GO" id="GO:0016758">
    <property type="term" value="F:hexosyltransferase activity"/>
    <property type="evidence" value="ECO:0007669"/>
    <property type="project" value="TreeGrafter"/>
</dbReference>
<dbReference type="AlphaFoldDB" id="A0A1E3VJK5"/>
<sequence>MSQQQTCRRDGQRINVASQAEALDAIVSAAAQGRAFNVFTLNLDHLVKLRQDPAFRRAYSKATFVTADGAPVAMLARRQWQEVERTTGADLFIPLCEAAAKSNLPIYLFGTEDAVLDTVSQRLARDTAGQISIAGTEAPPRDFSPDSAEADAALDRIRDSGARICFVMLGAPKQELFAARALERGIPCGFVCVGAAADFLTGHQIRAPQLFQKLGVEWLWRLGSHPRRLGMRYARCAVLFAQLLAADAKNTFQGQPGSGR</sequence>
<proteinExistence type="predicted"/>
<protein>
    <recommendedName>
        <fullName evidence="5">Glycosyl transferase</fullName>
    </recommendedName>
</protein>
<dbReference type="InterPro" id="IPR004629">
    <property type="entry name" value="WecG_TagA_CpsF"/>
</dbReference>
<evidence type="ECO:0000313" key="3">
    <source>
        <dbReference type="EMBL" id="ODR93698.1"/>
    </source>
</evidence>
<dbReference type="CDD" id="cd06533">
    <property type="entry name" value="Glyco_transf_WecG_TagA"/>
    <property type="match status" value="1"/>
</dbReference>
<keyword evidence="2" id="KW-0808">Transferase</keyword>
<evidence type="ECO:0000256" key="1">
    <source>
        <dbReference type="ARBA" id="ARBA00022676"/>
    </source>
</evidence>
<keyword evidence="4" id="KW-1185">Reference proteome</keyword>
<dbReference type="PANTHER" id="PTHR34136:SF1">
    <property type="entry name" value="UDP-N-ACETYL-D-MANNOSAMINURONIC ACID TRANSFERASE"/>
    <property type="match status" value="1"/>
</dbReference>
<evidence type="ECO:0000313" key="4">
    <source>
        <dbReference type="Proteomes" id="UP000094172"/>
    </source>
</evidence>
<dbReference type="PANTHER" id="PTHR34136">
    <property type="match status" value="1"/>
</dbReference>